<keyword evidence="12" id="KW-0527">Neuropeptide</keyword>
<dbReference type="InterPro" id="IPR052143">
    <property type="entry name" value="Mitoribosomal_bL36m"/>
</dbReference>
<evidence type="ECO:0000313" key="17">
    <source>
        <dbReference type="Proteomes" id="UP001152747"/>
    </source>
</evidence>
<dbReference type="GO" id="GO:0005762">
    <property type="term" value="C:mitochondrial large ribosomal subunit"/>
    <property type="evidence" value="ECO:0007669"/>
    <property type="project" value="TreeGrafter"/>
</dbReference>
<evidence type="ECO:0000256" key="10">
    <source>
        <dbReference type="ARBA" id="ARBA00023128"/>
    </source>
</evidence>
<keyword evidence="5" id="KW-0964">Secreted</keyword>
<evidence type="ECO:0000256" key="4">
    <source>
        <dbReference type="ARBA" id="ARBA00007645"/>
    </source>
</evidence>
<evidence type="ECO:0000256" key="8">
    <source>
        <dbReference type="ARBA" id="ARBA00022946"/>
    </source>
</evidence>
<sequence>MSGVISRTMMQGNSILRGFLKAQTPISQEVAGFKVKSRLKLRCRSCFFLRVDGRLHVECNENPRHKARELFLSRQTEIKLPKKKGFYNIKMYITALFFAVAILISSLNCEACVNAECRQISNEAAVEDVFQRFLADRQKMKRDYDFVRFGRSSPPAKKASYDYIRFGRK</sequence>
<dbReference type="GO" id="GO:0006412">
    <property type="term" value="P:translation"/>
    <property type="evidence" value="ECO:0007669"/>
    <property type="project" value="InterPro"/>
</dbReference>
<keyword evidence="9" id="KW-0689">Ribosomal protein</keyword>
<evidence type="ECO:0000256" key="7">
    <source>
        <dbReference type="ARBA" id="ARBA00022815"/>
    </source>
</evidence>
<dbReference type="Pfam" id="PF01581">
    <property type="entry name" value="FARP"/>
    <property type="match status" value="2"/>
</dbReference>
<organism evidence="16 17">
    <name type="scientific">Caenorhabditis angaria</name>
    <dbReference type="NCBI Taxonomy" id="860376"/>
    <lineage>
        <taxon>Eukaryota</taxon>
        <taxon>Metazoa</taxon>
        <taxon>Ecdysozoa</taxon>
        <taxon>Nematoda</taxon>
        <taxon>Chromadorea</taxon>
        <taxon>Rhabditida</taxon>
        <taxon>Rhabditina</taxon>
        <taxon>Rhabditomorpha</taxon>
        <taxon>Rhabditoidea</taxon>
        <taxon>Rhabditidae</taxon>
        <taxon>Peloderinae</taxon>
        <taxon>Caenorhabditis</taxon>
    </lineage>
</organism>
<dbReference type="InterPro" id="IPR035977">
    <property type="entry name" value="Ribosomal_bL36_sp"/>
</dbReference>
<keyword evidence="17" id="KW-1185">Reference proteome</keyword>
<dbReference type="InterPro" id="IPR000473">
    <property type="entry name" value="Ribosomal_bL36"/>
</dbReference>
<dbReference type="AlphaFoldDB" id="A0A9P1MXV7"/>
<comment type="subcellular location">
    <subcellularLocation>
        <location evidence="1">Mitochondrion</location>
    </subcellularLocation>
    <subcellularLocation>
        <location evidence="2">Secreted</location>
    </subcellularLocation>
</comment>
<keyword evidence="8" id="KW-0809">Transit peptide</keyword>
<evidence type="ECO:0000256" key="14">
    <source>
        <dbReference type="ARBA" id="ARBA00035411"/>
    </source>
</evidence>
<dbReference type="GO" id="GO:0005576">
    <property type="term" value="C:extracellular region"/>
    <property type="evidence" value="ECO:0007669"/>
    <property type="project" value="UniProtKB-SubCell"/>
</dbReference>
<evidence type="ECO:0000313" key="16">
    <source>
        <dbReference type="EMBL" id="CAI5444294.1"/>
    </source>
</evidence>
<name>A0A9P1MXV7_9PELO</name>
<evidence type="ECO:0000256" key="13">
    <source>
        <dbReference type="ARBA" id="ARBA00035239"/>
    </source>
</evidence>
<dbReference type="PANTHER" id="PTHR46909">
    <property type="entry name" value="39S RIBOSOMAL PROTEIN L36, MITOCHONDRIAL"/>
    <property type="match status" value="1"/>
</dbReference>
<accession>A0A9P1MXV7</accession>
<dbReference type="InterPro" id="IPR002544">
    <property type="entry name" value="FMRFamid-related_peptide-like"/>
</dbReference>
<keyword evidence="15" id="KW-1133">Transmembrane helix</keyword>
<evidence type="ECO:0000256" key="12">
    <source>
        <dbReference type="ARBA" id="ARBA00023320"/>
    </source>
</evidence>
<evidence type="ECO:0000256" key="9">
    <source>
        <dbReference type="ARBA" id="ARBA00022980"/>
    </source>
</evidence>
<reference evidence="16" key="1">
    <citation type="submission" date="2022-11" db="EMBL/GenBank/DDBJ databases">
        <authorList>
            <person name="Kikuchi T."/>
        </authorList>
    </citation>
    <scope>NUCLEOTIDE SEQUENCE</scope>
    <source>
        <strain evidence="16">PS1010</strain>
    </source>
</reference>
<dbReference type="OrthoDB" id="10265903at2759"/>
<keyword evidence="15" id="KW-0812">Transmembrane</keyword>
<evidence type="ECO:0000256" key="5">
    <source>
        <dbReference type="ARBA" id="ARBA00022525"/>
    </source>
</evidence>
<evidence type="ECO:0000256" key="15">
    <source>
        <dbReference type="SAM" id="Phobius"/>
    </source>
</evidence>
<keyword evidence="6" id="KW-0165">Cleavage on pair of basic residues</keyword>
<protein>
    <recommendedName>
        <fullName evidence="13">Large ribosomal subunit protein bL36m</fullName>
    </recommendedName>
    <alternativeName>
        <fullName evidence="14">39S ribosomal protein L36, mitochondrial</fullName>
    </alternativeName>
</protein>
<evidence type="ECO:0000256" key="1">
    <source>
        <dbReference type="ARBA" id="ARBA00004173"/>
    </source>
</evidence>
<dbReference type="EMBL" id="CANHGI010000003">
    <property type="protein sequence ID" value="CAI5444294.1"/>
    <property type="molecule type" value="Genomic_DNA"/>
</dbReference>
<dbReference type="GO" id="GO:0003735">
    <property type="term" value="F:structural constituent of ribosome"/>
    <property type="evidence" value="ECO:0007669"/>
    <property type="project" value="InterPro"/>
</dbReference>
<evidence type="ECO:0000256" key="6">
    <source>
        <dbReference type="ARBA" id="ARBA00022685"/>
    </source>
</evidence>
<keyword evidence="11" id="KW-0687">Ribonucleoprotein</keyword>
<proteinExistence type="inferred from homology"/>
<feature type="transmembrane region" description="Helical" evidence="15">
    <location>
        <begin position="89"/>
        <end position="107"/>
    </location>
</feature>
<comment type="similarity">
    <text evidence="3">Belongs to the FARP (FMRFamide related peptide) family.</text>
</comment>
<keyword evidence="7" id="KW-0027">Amidation</keyword>
<evidence type="ECO:0000256" key="2">
    <source>
        <dbReference type="ARBA" id="ARBA00004613"/>
    </source>
</evidence>
<dbReference type="Proteomes" id="UP001152747">
    <property type="component" value="Unassembled WGS sequence"/>
</dbReference>
<comment type="caution">
    <text evidence="16">The sequence shown here is derived from an EMBL/GenBank/DDBJ whole genome shotgun (WGS) entry which is preliminary data.</text>
</comment>
<keyword evidence="15" id="KW-0472">Membrane</keyword>
<evidence type="ECO:0000256" key="11">
    <source>
        <dbReference type="ARBA" id="ARBA00023274"/>
    </source>
</evidence>
<dbReference type="PANTHER" id="PTHR46909:SF1">
    <property type="entry name" value="LARGE RIBOSOMAL SUBUNIT PROTEIN BL36M"/>
    <property type="match status" value="1"/>
</dbReference>
<evidence type="ECO:0000256" key="3">
    <source>
        <dbReference type="ARBA" id="ARBA00006356"/>
    </source>
</evidence>
<dbReference type="GO" id="GO:0007218">
    <property type="term" value="P:neuropeptide signaling pathway"/>
    <property type="evidence" value="ECO:0007669"/>
    <property type="project" value="UniProtKB-KW"/>
</dbReference>
<gene>
    <name evidence="16" type="ORF">CAMP_LOCUS6931</name>
</gene>
<dbReference type="Pfam" id="PF00444">
    <property type="entry name" value="Ribosomal_L36"/>
    <property type="match status" value="1"/>
</dbReference>
<comment type="similarity">
    <text evidence="4">Belongs to the bacterial ribosomal protein bL36 family.</text>
</comment>
<dbReference type="SUPFAM" id="SSF57840">
    <property type="entry name" value="Ribosomal protein L36"/>
    <property type="match status" value="1"/>
</dbReference>
<keyword evidence="10" id="KW-0496">Mitochondrion</keyword>